<evidence type="ECO:0000313" key="7">
    <source>
        <dbReference type="EMBL" id="CRL18260.1"/>
    </source>
</evidence>
<evidence type="ECO:0000256" key="5">
    <source>
        <dbReference type="SAM" id="MobiDB-lite"/>
    </source>
</evidence>
<evidence type="ECO:0000256" key="2">
    <source>
        <dbReference type="ARBA" id="ARBA00022692"/>
    </source>
</evidence>
<feature type="compositionally biased region" description="Low complexity" evidence="5">
    <location>
        <begin position="124"/>
        <end position="143"/>
    </location>
</feature>
<feature type="region of interest" description="Disordered" evidence="5">
    <location>
        <begin position="123"/>
        <end position="150"/>
    </location>
</feature>
<sequence>MVADDEYLMGYSIRRNGSCPLNEGDCGATWGSFHICCPGNTTCSKMKMGICCPDTTNCIDKLDEFCADPTADLYFADQSDGFFCCANDTRGFNKNGGTRGGCAKTEDVHDFGAEVKTMRAIIQSARPTSTSSVSSTSRANTNTDTSHSNTGAIVGGVVGGIAGVVILIALGWCLLRRRKKQTQDSQPIQRPPVPISELSDGTRITELSDDTRITELSGQSISELPGSEKQKLPPAELAS</sequence>
<evidence type="ECO:0000256" key="3">
    <source>
        <dbReference type="ARBA" id="ARBA00022989"/>
    </source>
</evidence>
<comment type="subcellular location">
    <subcellularLocation>
        <location evidence="1">Membrane</location>
        <topology evidence="1">Single-pass membrane protein</topology>
    </subcellularLocation>
</comment>
<dbReference type="GO" id="GO:0016020">
    <property type="term" value="C:membrane"/>
    <property type="evidence" value="ECO:0007669"/>
    <property type="project" value="UniProtKB-SubCell"/>
</dbReference>
<keyword evidence="8" id="KW-1185">Reference proteome</keyword>
<dbReference type="STRING" id="1429867.A0A0G4NW22"/>
<evidence type="ECO:0000256" key="6">
    <source>
        <dbReference type="SAM" id="Phobius"/>
    </source>
</evidence>
<protein>
    <submittedName>
        <fullName evidence="7">Str. FM013</fullName>
    </submittedName>
</protein>
<dbReference type="Proteomes" id="UP000053732">
    <property type="component" value="Unassembled WGS sequence"/>
</dbReference>
<proteinExistence type="predicted"/>
<evidence type="ECO:0000256" key="4">
    <source>
        <dbReference type="ARBA" id="ARBA00023136"/>
    </source>
</evidence>
<dbReference type="AlphaFoldDB" id="A0A0G4NW22"/>
<name>A0A0G4NW22_PENC3</name>
<gene>
    <name evidence="7" type="ORF">PCAMFM013_S002g000130</name>
</gene>
<keyword evidence="2 6" id="KW-0812">Transmembrane</keyword>
<evidence type="ECO:0000256" key="1">
    <source>
        <dbReference type="ARBA" id="ARBA00004167"/>
    </source>
</evidence>
<feature type="transmembrane region" description="Helical" evidence="6">
    <location>
        <begin position="152"/>
        <end position="175"/>
    </location>
</feature>
<reference evidence="7 8" key="1">
    <citation type="journal article" date="2014" name="Nat. Commun.">
        <title>Multiple recent horizontal transfers of a large genomic region in cheese making fungi.</title>
        <authorList>
            <person name="Cheeseman K."/>
            <person name="Ropars J."/>
            <person name="Renault P."/>
            <person name="Dupont J."/>
            <person name="Gouzy J."/>
            <person name="Branca A."/>
            <person name="Abraham A.L."/>
            <person name="Ceppi M."/>
            <person name="Conseiller E."/>
            <person name="Debuchy R."/>
            <person name="Malagnac F."/>
            <person name="Goarin A."/>
            <person name="Silar P."/>
            <person name="Lacoste S."/>
            <person name="Sallet E."/>
            <person name="Bensimon A."/>
            <person name="Giraud T."/>
            <person name="Brygoo Y."/>
        </authorList>
    </citation>
    <scope>NUCLEOTIDE SEQUENCE [LARGE SCALE GENOMIC DNA]</scope>
    <source>
        <strain evidence="8">FM 013</strain>
    </source>
</reference>
<dbReference type="Gene3D" id="1.20.5.510">
    <property type="entry name" value="Single helix bin"/>
    <property type="match status" value="1"/>
</dbReference>
<dbReference type="EMBL" id="HG793135">
    <property type="protein sequence ID" value="CRL18260.1"/>
    <property type="molecule type" value="Genomic_DNA"/>
</dbReference>
<dbReference type="PANTHER" id="PTHR15549:SF26">
    <property type="entry name" value="AXIAL BUDDING PATTERN PROTEIN 2-RELATED"/>
    <property type="match status" value="1"/>
</dbReference>
<keyword evidence="3 6" id="KW-1133">Transmembrane helix</keyword>
<accession>A0A0G4NW22</accession>
<organism evidence="7 8">
    <name type="scientific">Penicillium camemberti (strain FM 013)</name>
    <dbReference type="NCBI Taxonomy" id="1429867"/>
    <lineage>
        <taxon>Eukaryota</taxon>
        <taxon>Fungi</taxon>
        <taxon>Dikarya</taxon>
        <taxon>Ascomycota</taxon>
        <taxon>Pezizomycotina</taxon>
        <taxon>Eurotiomycetes</taxon>
        <taxon>Eurotiomycetidae</taxon>
        <taxon>Eurotiales</taxon>
        <taxon>Aspergillaceae</taxon>
        <taxon>Penicillium</taxon>
    </lineage>
</organism>
<dbReference type="PANTHER" id="PTHR15549">
    <property type="entry name" value="PAIRED IMMUNOGLOBULIN-LIKE TYPE 2 RECEPTOR"/>
    <property type="match status" value="1"/>
</dbReference>
<keyword evidence="4 6" id="KW-0472">Membrane</keyword>
<evidence type="ECO:0000313" key="8">
    <source>
        <dbReference type="Proteomes" id="UP000053732"/>
    </source>
</evidence>
<dbReference type="InterPro" id="IPR051694">
    <property type="entry name" value="Immunoregulatory_rcpt-like"/>
</dbReference>
<dbReference type="GO" id="GO:0071944">
    <property type="term" value="C:cell periphery"/>
    <property type="evidence" value="ECO:0007669"/>
    <property type="project" value="UniProtKB-ARBA"/>
</dbReference>
<feature type="region of interest" description="Disordered" evidence="5">
    <location>
        <begin position="181"/>
        <end position="239"/>
    </location>
</feature>